<dbReference type="Pfam" id="PF05991">
    <property type="entry name" value="NYN_YacP"/>
    <property type="match status" value="1"/>
</dbReference>
<organism evidence="2 3">
    <name type="scientific">Candidatus Lachnoclostridium stercorigallinarum</name>
    <dbReference type="NCBI Taxonomy" id="2838634"/>
    <lineage>
        <taxon>Bacteria</taxon>
        <taxon>Bacillati</taxon>
        <taxon>Bacillota</taxon>
        <taxon>Clostridia</taxon>
        <taxon>Lachnospirales</taxon>
        <taxon>Lachnospiraceae</taxon>
    </lineage>
</organism>
<evidence type="ECO:0000256" key="1">
    <source>
        <dbReference type="SAM" id="Coils"/>
    </source>
</evidence>
<comment type="caution">
    <text evidence="2">The sequence shown here is derived from an EMBL/GenBank/DDBJ whole genome shotgun (WGS) entry which is preliminary data.</text>
</comment>
<evidence type="ECO:0000313" key="3">
    <source>
        <dbReference type="Proteomes" id="UP000824101"/>
    </source>
</evidence>
<evidence type="ECO:0000313" key="2">
    <source>
        <dbReference type="EMBL" id="HIZ79791.1"/>
    </source>
</evidence>
<feature type="coiled-coil region" evidence="1">
    <location>
        <begin position="8"/>
        <end position="35"/>
    </location>
</feature>
<reference evidence="2" key="1">
    <citation type="journal article" date="2021" name="PeerJ">
        <title>Extensive microbial diversity within the chicken gut microbiome revealed by metagenomics and culture.</title>
        <authorList>
            <person name="Gilroy R."/>
            <person name="Ravi A."/>
            <person name="Getino M."/>
            <person name="Pursley I."/>
            <person name="Horton D.L."/>
            <person name="Alikhan N.F."/>
            <person name="Baker D."/>
            <person name="Gharbi K."/>
            <person name="Hall N."/>
            <person name="Watson M."/>
            <person name="Adriaenssens E.M."/>
            <person name="Foster-Nyarko E."/>
            <person name="Jarju S."/>
            <person name="Secka A."/>
            <person name="Antonio M."/>
            <person name="Oren A."/>
            <person name="Chaudhuri R.R."/>
            <person name="La Ragione R."/>
            <person name="Hildebrand F."/>
            <person name="Pallen M.J."/>
        </authorList>
    </citation>
    <scope>NUCLEOTIDE SEQUENCE</scope>
    <source>
        <strain evidence="2">ChiBcec1-1093</strain>
    </source>
</reference>
<feature type="non-terminal residue" evidence="2">
    <location>
        <position position="1"/>
    </location>
</feature>
<dbReference type="InterPro" id="IPR010298">
    <property type="entry name" value="YacP-like"/>
</dbReference>
<accession>A0A9D2K5W5</accession>
<name>A0A9D2K5W5_9FIRM</name>
<dbReference type="Proteomes" id="UP000824101">
    <property type="component" value="Unassembled WGS sequence"/>
</dbReference>
<gene>
    <name evidence="2" type="ORF">IAA17_08400</name>
</gene>
<keyword evidence="1" id="KW-0175">Coiled coil</keyword>
<reference evidence="2" key="2">
    <citation type="submission" date="2021-04" db="EMBL/GenBank/DDBJ databases">
        <authorList>
            <person name="Gilroy R."/>
        </authorList>
    </citation>
    <scope>NUCLEOTIDE SEQUENCE</scope>
    <source>
        <strain evidence="2">ChiBcec1-1093</strain>
    </source>
</reference>
<dbReference type="EMBL" id="DXBC01000131">
    <property type="protein sequence ID" value="HIZ79791.1"/>
    <property type="molecule type" value="Genomic_DNA"/>
</dbReference>
<dbReference type="AlphaFoldDB" id="A0A9D2K5W5"/>
<proteinExistence type="predicted"/>
<protein>
    <submittedName>
        <fullName evidence="2">NYN domain-containing protein</fullName>
    </submittedName>
</protein>
<sequence>EQVIILGKGAVRLSARDLQKEIQETNEEIHKQHLERVTSKKNRLFDNVDADLFQYLEDIRLNRKR</sequence>